<keyword evidence="3" id="KW-1185">Reference proteome</keyword>
<evidence type="ECO:0000259" key="1">
    <source>
        <dbReference type="Pfam" id="PF08240"/>
    </source>
</evidence>
<dbReference type="OrthoDB" id="3509362at2759"/>
<gene>
    <name evidence="2" type="ORF">P154DRAFT_116499</name>
</gene>
<protein>
    <submittedName>
        <fullName evidence="2">GroES-like protein</fullName>
    </submittedName>
</protein>
<organism evidence="2 3">
    <name type="scientific">Amniculicola lignicola CBS 123094</name>
    <dbReference type="NCBI Taxonomy" id="1392246"/>
    <lineage>
        <taxon>Eukaryota</taxon>
        <taxon>Fungi</taxon>
        <taxon>Dikarya</taxon>
        <taxon>Ascomycota</taxon>
        <taxon>Pezizomycotina</taxon>
        <taxon>Dothideomycetes</taxon>
        <taxon>Pleosporomycetidae</taxon>
        <taxon>Pleosporales</taxon>
        <taxon>Amniculicolaceae</taxon>
        <taxon>Amniculicola</taxon>
    </lineage>
</organism>
<dbReference type="SUPFAM" id="SSF50129">
    <property type="entry name" value="GroES-like"/>
    <property type="match status" value="1"/>
</dbReference>
<dbReference type="InterPro" id="IPR013154">
    <property type="entry name" value="ADH-like_N"/>
</dbReference>
<proteinExistence type="predicted"/>
<dbReference type="Gene3D" id="3.40.50.720">
    <property type="entry name" value="NAD(P)-binding Rossmann-like Domain"/>
    <property type="match status" value="1"/>
</dbReference>
<reference evidence="2" key="1">
    <citation type="journal article" date="2020" name="Stud. Mycol.">
        <title>101 Dothideomycetes genomes: a test case for predicting lifestyles and emergence of pathogens.</title>
        <authorList>
            <person name="Haridas S."/>
            <person name="Albert R."/>
            <person name="Binder M."/>
            <person name="Bloem J."/>
            <person name="Labutti K."/>
            <person name="Salamov A."/>
            <person name="Andreopoulos B."/>
            <person name="Baker S."/>
            <person name="Barry K."/>
            <person name="Bills G."/>
            <person name="Bluhm B."/>
            <person name="Cannon C."/>
            <person name="Castanera R."/>
            <person name="Culley D."/>
            <person name="Daum C."/>
            <person name="Ezra D."/>
            <person name="Gonzalez J."/>
            <person name="Henrissat B."/>
            <person name="Kuo A."/>
            <person name="Liang C."/>
            <person name="Lipzen A."/>
            <person name="Lutzoni F."/>
            <person name="Magnuson J."/>
            <person name="Mondo S."/>
            <person name="Nolan M."/>
            <person name="Ohm R."/>
            <person name="Pangilinan J."/>
            <person name="Park H.-J."/>
            <person name="Ramirez L."/>
            <person name="Alfaro M."/>
            <person name="Sun H."/>
            <person name="Tritt A."/>
            <person name="Yoshinaga Y."/>
            <person name="Zwiers L.-H."/>
            <person name="Turgeon B."/>
            <person name="Goodwin S."/>
            <person name="Spatafora J."/>
            <person name="Crous P."/>
            <person name="Grigoriev I."/>
        </authorList>
    </citation>
    <scope>NUCLEOTIDE SEQUENCE</scope>
    <source>
        <strain evidence="2">CBS 123094</strain>
    </source>
</reference>
<dbReference type="Gene3D" id="3.90.180.10">
    <property type="entry name" value="Medium-chain alcohol dehydrogenases, catalytic domain"/>
    <property type="match status" value="1"/>
</dbReference>
<dbReference type="EMBL" id="ML977557">
    <property type="protein sequence ID" value="KAF2007269.1"/>
    <property type="molecule type" value="Genomic_DNA"/>
</dbReference>
<dbReference type="InterPro" id="IPR052711">
    <property type="entry name" value="Zinc_ADH-like"/>
</dbReference>
<dbReference type="Pfam" id="PF08240">
    <property type="entry name" value="ADH_N"/>
    <property type="match status" value="1"/>
</dbReference>
<evidence type="ECO:0000313" key="2">
    <source>
        <dbReference type="EMBL" id="KAF2007269.1"/>
    </source>
</evidence>
<feature type="domain" description="Alcohol dehydrogenase-like N-terminal" evidence="1">
    <location>
        <begin position="30"/>
        <end position="132"/>
    </location>
</feature>
<dbReference type="PANTHER" id="PTHR45033:SF2">
    <property type="entry name" value="ZINC-TYPE ALCOHOL DEHYDROGENASE-LIKE PROTEIN C1773.06C"/>
    <property type="match status" value="1"/>
</dbReference>
<sequence>MSTQTVYRLSFVDGLDGIHACQEPIPTPGQYEVLIKIHSVALNYRDIAIAQGNYPLPTIDKVIPVSDMAGEIIEVGKRITDFVVGDCVIPPISESYLYGTFKEGVDAYGSVADGMLREYVVLPANVLTKLPKSSVGFDQWAAVVGTGATIWNAFYGNRMLKPGDSVLLQGTR</sequence>
<accession>A0A6A5X192</accession>
<dbReference type="PANTHER" id="PTHR45033">
    <property type="match status" value="1"/>
</dbReference>
<evidence type="ECO:0000313" key="3">
    <source>
        <dbReference type="Proteomes" id="UP000799779"/>
    </source>
</evidence>
<dbReference type="InterPro" id="IPR011032">
    <property type="entry name" value="GroES-like_sf"/>
</dbReference>
<dbReference type="Proteomes" id="UP000799779">
    <property type="component" value="Unassembled WGS sequence"/>
</dbReference>
<name>A0A6A5X192_9PLEO</name>
<dbReference type="AlphaFoldDB" id="A0A6A5X192"/>